<keyword evidence="3 7" id="KW-0963">Cytoplasm</keyword>
<evidence type="ECO:0000256" key="4">
    <source>
        <dbReference type="ARBA" id="ARBA00022884"/>
    </source>
</evidence>
<dbReference type="Proteomes" id="UP001629113">
    <property type="component" value="Unassembled WGS sequence"/>
</dbReference>
<dbReference type="PANTHER" id="PTHR12013">
    <property type="entry name" value="SIGNAL RECOGNITION PARTICLE 14 KD PROTEIN"/>
    <property type="match status" value="1"/>
</dbReference>
<evidence type="ECO:0000256" key="5">
    <source>
        <dbReference type="ARBA" id="ARBA00023135"/>
    </source>
</evidence>
<dbReference type="SUPFAM" id="SSF54762">
    <property type="entry name" value="Signal recognition particle alu RNA binding heterodimer, SRP9/14"/>
    <property type="match status" value="1"/>
</dbReference>
<keyword evidence="6 7" id="KW-0687">Ribonucleoprotein</keyword>
<comment type="caution">
    <text evidence="9">The sequence shown here is derived from an EMBL/GenBank/DDBJ whole genome shotgun (WGS) entry which is preliminary data.</text>
</comment>
<reference evidence="9 10" key="1">
    <citation type="submission" date="2024-06" db="EMBL/GenBank/DDBJ databases">
        <title>Complete genome of Phlyctema vagabunda strain 19-DSS-EL-015.</title>
        <authorList>
            <person name="Fiorenzani C."/>
        </authorList>
    </citation>
    <scope>NUCLEOTIDE SEQUENCE [LARGE SCALE GENOMIC DNA]</scope>
    <source>
        <strain evidence="9 10">19-DSS-EL-015</strain>
    </source>
</reference>
<dbReference type="InterPro" id="IPR009018">
    <property type="entry name" value="Signal_recog_particle_SRP9/14"/>
</dbReference>
<dbReference type="Pfam" id="PF02290">
    <property type="entry name" value="SRP14"/>
    <property type="match status" value="1"/>
</dbReference>
<evidence type="ECO:0000256" key="1">
    <source>
        <dbReference type="ARBA" id="ARBA00004496"/>
    </source>
</evidence>
<dbReference type="EMBL" id="JBFCZG010000002">
    <property type="protein sequence ID" value="KAL3426200.1"/>
    <property type="molecule type" value="Genomic_DNA"/>
</dbReference>
<evidence type="ECO:0000256" key="2">
    <source>
        <dbReference type="ARBA" id="ARBA00010349"/>
    </source>
</evidence>
<keyword evidence="5 7" id="KW-0733">Signal recognition particle</keyword>
<comment type="subcellular location">
    <subcellularLocation>
        <location evidence="1 7">Cytoplasm</location>
    </subcellularLocation>
</comment>
<keyword evidence="10" id="KW-1185">Reference proteome</keyword>
<sequence>MAEGHLSNDEFFVRLSALFDERRQKDHGSIFLTQKRLSYDEDKTMRTSAPDATISGLSEPAPIIIRASNGKSKENRDKKVKLSTIVEVDALEAFFARYAEVCKSGMSSLKKRDRSKRKKETKAKKRKAGNGVGEDAKRP</sequence>
<evidence type="ECO:0000313" key="10">
    <source>
        <dbReference type="Proteomes" id="UP001629113"/>
    </source>
</evidence>
<evidence type="ECO:0000256" key="8">
    <source>
        <dbReference type="SAM" id="MobiDB-lite"/>
    </source>
</evidence>
<name>A0ABR4PSF5_9HELO</name>
<evidence type="ECO:0000256" key="3">
    <source>
        <dbReference type="ARBA" id="ARBA00022490"/>
    </source>
</evidence>
<feature type="region of interest" description="Disordered" evidence="8">
    <location>
        <begin position="106"/>
        <end position="139"/>
    </location>
</feature>
<comment type="function">
    <text evidence="7">Component of the signal recognition particle (SRP) complex, a ribonucleoprotein complex that mediates the cotranslational targeting of secretory and membrane proteins to the endoplasmic reticulum (ER).</text>
</comment>
<dbReference type="InterPro" id="IPR003210">
    <property type="entry name" value="Signal_recog_particle_SRP14"/>
</dbReference>
<evidence type="ECO:0000313" key="9">
    <source>
        <dbReference type="EMBL" id="KAL3426200.1"/>
    </source>
</evidence>
<organism evidence="9 10">
    <name type="scientific">Phlyctema vagabunda</name>
    <dbReference type="NCBI Taxonomy" id="108571"/>
    <lineage>
        <taxon>Eukaryota</taxon>
        <taxon>Fungi</taxon>
        <taxon>Dikarya</taxon>
        <taxon>Ascomycota</taxon>
        <taxon>Pezizomycotina</taxon>
        <taxon>Leotiomycetes</taxon>
        <taxon>Helotiales</taxon>
        <taxon>Dermateaceae</taxon>
        <taxon>Phlyctema</taxon>
    </lineage>
</organism>
<comment type="subunit">
    <text evidence="7">Component of a fungal signal recognition particle (SRP) complex that consists of a 7SL RNA molecule (scR1) and at least six protein subunits: SRP72, SRP68, SRP54, SEC65, SRP21 and SRP14.</text>
</comment>
<feature type="compositionally biased region" description="Basic residues" evidence="8">
    <location>
        <begin position="109"/>
        <end position="128"/>
    </location>
</feature>
<protein>
    <recommendedName>
        <fullName evidence="7">Signal recognition particle subunit SRP14</fullName>
    </recommendedName>
    <alternativeName>
        <fullName evidence="7">Signal recognition particle 14 kDa protein</fullName>
    </alternativeName>
</protein>
<evidence type="ECO:0000256" key="7">
    <source>
        <dbReference type="RuleBase" id="RU368100"/>
    </source>
</evidence>
<proteinExistence type="inferred from homology"/>
<gene>
    <name evidence="9" type="ORF">PVAG01_02991</name>
</gene>
<evidence type="ECO:0000256" key="6">
    <source>
        <dbReference type="ARBA" id="ARBA00023274"/>
    </source>
</evidence>
<accession>A0ABR4PSF5</accession>
<keyword evidence="4 7" id="KW-0694">RNA-binding</keyword>
<dbReference type="Gene3D" id="3.30.720.10">
    <property type="entry name" value="Signal recognition particle alu RNA binding heterodimer, srp9/1"/>
    <property type="match status" value="1"/>
</dbReference>
<comment type="similarity">
    <text evidence="2 7">Belongs to the SRP14 family.</text>
</comment>